<dbReference type="Gene3D" id="3.10.129.110">
    <property type="entry name" value="Polyketide synthase dehydratase"/>
    <property type="match status" value="1"/>
</dbReference>
<feature type="domain" description="Ketosynthase family 3 (KS3)" evidence="10">
    <location>
        <begin position="1005"/>
        <end position="1431"/>
    </location>
</feature>
<accession>A0ABS9JVM5</accession>
<dbReference type="Pfam" id="PF00698">
    <property type="entry name" value="Acyl_transf_1"/>
    <property type="match status" value="2"/>
</dbReference>
<dbReference type="PANTHER" id="PTHR43775:SF51">
    <property type="entry name" value="INACTIVE PHENOLPHTHIOCEROL SYNTHESIS POLYKETIDE SYNTHASE TYPE I PKS1-RELATED"/>
    <property type="match status" value="1"/>
</dbReference>
<dbReference type="PROSITE" id="PS00012">
    <property type="entry name" value="PHOSPHOPANTETHEINE"/>
    <property type="match status" value="1"/>
</dbReference>
<evidence type="ECO:0000256" key="7">
    <source>
        <dbReference type="ARBA" id="ARBA00023315"/>
    </source>
</evidence>
<dbReference type="PROSITE" id="PS52019">
    <property type="entry name" value="PKS_MFAS_DH"/>
    <property type="match status" value="1"/>
</dbReference>
<evidence type="ECO:0000256" key="3">
    <source>
        <dbReference type="ARBA" id="ARBA00022553"/>
    </source>
</evidence>
<dbReference type="InterPro" id="IPR020807">
    <property type="entry name" value="PKS_DH"/>
</dbReference>
<keyword evidence="7" id="KW-0012">Acyltransferase</keyword>
<dbReference type="SUPFAM" id="SSF53901">
    <property type="entry name" value="Thiolase-like"/>
    <property type="match status" value="1"/>
</dbReference>
<feature type="active site" description="Proton donor; for dehydratase activity" evidence="8">
    <location>
        <position position="417"/>
    </location>
</feature>
<dbReference type="InterPro" id="IPR036291">
    <property type="entry name" value="NAD(P)-bd_dom_sf"/>
</dbReference>
<comment type="caution">
    <text evidence="12">The sequence shown here is derived from an EMBL/GenBank/DDBJ whole genome shotgun (WGS) entry which is preliminary data.</text>
</comment>
<feature type="region of interest" description="C-terminal hotdog fold" evidence="8">
    <location>
        <begin position="358"/>
        <end position="492"/>
    </location>
</feature>
<dbReference type="Gene3D" id="3.40.366.10">
    <property type="entry name" value="Malonyl-Coenzyme A Acyl Carrier Protein, domain 2"/>
    <property type="match status" value="2"/>
</dbReference>
<dbReference type="InterPro" id="IPR009081">
    <property type="entry name" value="PP-bd_ACP"/>
</dbReference>
<feature type="active site" description="Proton acceptor; for dehydratase activity" evidence="8">
    <location>
        <position position="254"/>
    </location>
</feature>
<dbReference type="SMART" id="SM00825">
    <property type="entry name" value="PKS_KS"/>
    <property type="match status" value="1"/>
</dbReference>
<dbReference type="InterPro" id="IPR020841">
    <property type="entry name" value="PKS_Beta-ketoAc_synthase_dom"/>
</dbReference>
<dbReference type="InterPro" id="IPR018201">
    <property type="entry name" value="Ketoacyl_synth_AS"/>
</dbReference>
<dbReference type="SUPFAM" id="SSF55048">
    <property type="entry name" value="Probable ACP-binding domain of malonyl-CoA ACP transacylase"/>
    <property type="match status" value="1"/>
</dbReference>
<evidence type="ECO:0000259" key="10">
    <source>
        <dbReference type="PROSITE" id="PS52004"/>
    </source>
</evidence>
<dbReference type="InterPro" id="IPR013968">
    <property type="entry name" value="PKS_KR"/>
</dbReference>
<dbReference type="Pfam" id="PF00109">
    <property type="entry name" value="ketoacyl-synt"/>
    <property type="match status" value="1"/>
</dbReference>
<dbReference type="PROSITE" id="PS00606">
    <property type="entry name" value="KS3_1"/>
    <property type="match status" value="1"/>
</dbReference>
<dbReference type="SUPFAM" id="SSF47336">
    <property type="entry name" value="ACP-like"/>
    <property type="match status" value="1"/>
</dbReference>
<dbReference type="Gene3D" id="3.40.50.720">
    <property type="entry name" value="NAD(P)-binding Rossmann-like Domain"/>
    <property type="match status" value="1"/>
</dbReference>
<dbReference type="Gene3D" id="3.30.70.3290">
    <property type="match status" value="1"/>
</dbReference>
<dbReference type="Pfam" id="PF00550">
    <property type="entry name" value="PP-binding"/>
    <property type="match status" value="1"/>
</dbReference>
<dbReference type="InterPro" id="IPR050091">
    <property type="entry name" value="PKS_NRPS_Biosynth_Enz"/>
</dbReference>
<evidence type="ECO:0000256" key="1">
    <source>
        <dbReference type="ARBA" id="ARBA00004792"/>
    </source>
</evidence>
<feature type="non-terminal residue" evidence="12">
    <location>
        <position position="1861"/>
    </location>
</feature>
<evidence type="ECO:0000256" key="4">
    <source>
        <dbReference type="ARBA" id="ARBA00022679"/>
    </source>
</evidence>
<name>A0ABS9JVM5_9ACTN</name>
<feature type="non-terminal residue" evidence="12">
    <location>
        <position position="1"/>
    </location>
</feature>
<feature type="region of interest" description="N-terminal hotdog fold" evidence="8">
    <location>
        <begin position="222"/>
        <end position="345"/>
    </location>
</feature>
<dbReference type="InterPro" id="IPR036736">
    <property type="entry name" value="ACP-like_sf"/>
</dbReference>
<dbReference type="SMART" id="SM00827">
    <property type="entry name" value="PKS_AT"/>
    <property type="match status" value="2"/>
</dbReference>
<keyword evidence="6" id="KW-0511">Multifunctional enzyme</keyword>
<dbReference type="SMART" id="SM00822">
    <property type="entry name" value="PKS_KR"/>
    <property type="match status" value="1"/>
</dbReference>
<dbReference type="InterPro" id="IPR014043">
    <property type="entry name" value="Acyl_transferase_dom"/>
</dbReference>
<gene>
    <name evidence="12" type="ORF">L0F81_41255</name>
</gene>
<reference evidence="12 13" key="1">
    <citation type="submission" date="2022-01" db="EMBL/GenBank/DDBJ databases">
        <title>Draft Genome Sequences of Seven Type Strains of the Genus Streptomyces.</title>
        <authorList>
            <person name="Aziz S."/>
            <person name="Coretto E."/>
            <person name="Chronakova A."/>
            <person name="Sproer C."/>
            <person name="Huber K."/>
            <person name="Nouioui I."/>
            <person name="Gross H."/>
        </authorList>
    </citation>
    <scope>NUCLEOTIDE SEQUENCE [LARGE SCALE GENOMIC DNA]</scope>
    <source>
        <strain evidence="12 13">DSM 41685</strain>
    </source>
</reference>
<dbReference type="SMART" id="SM00826">
    <property type="entry name" value="PKS_DH"/>
    <property type="match status" value="1"/>
</dbReference>
<dbReference type="Gene3D" id="1.10.1200.10">
    <property type="entry name" value="ACP-like"/>
    <property type="match status" value="1"/>
</dbReference>
<dbReference type="PROSITE" id="PS50075">
    <property type="entry name" value="CARRIER"/>
    <property type="match status" value="1"/>
</dbReference>
<proteinExistence type="predicted"/>
<feature type="domain" description="PKS/mFAS DH" evidence="11">
    <location>
        <begin position="222"/>
        <end position="492"/>
    </location>
</feature>
<dbReference type="Pfam" id="PF08659">
    <property type="entry name" value="KR"/>
    <property type="match status" value="1"/>
</dbReference>
<keyword evidence="3" id="KW-0597">Phosphoprotein</keyword>
<dbReference type="Pfam" id="PF02801">
    <property type="entry name" value="Ketoacyl-synt_C"/>
    <property type="match status" value="1"/>
</dbReference>
<evidence type="ECO:0000259" key="11">
    <source>
        <dbReference type="PROSITE" id="PS52019"/>
    </source>
</evidence>
<keyword evidence="2" id="KW-0596">Phosphopantetheine</keyword>
<dbReference type="SUPFAM" id="SSF51735">
    <property type="entry name" value="NAD(P)-binding Rossmann-fold domains"/>
    <property type="match status" value="2"/>
</dbReference>
<evidence type="ECO:0000259" key="9">
    <source>
        <dbReference type="PROSITE" id="PS50075"/>
    </source>
</evidence>
<dbReference type="InterPro" id="IPR057326">
    <property type="entry name" value="KR_dom"/>
</dbReference>
<evidence type="ECO:0000313" key="13">
    <source>
        <dbReference type="Proteomes" id="UP001299012"/>
    </source>
</evidence>
<dbReference type="Gene3D" id="3.40.47.10">
    <property type="match status" value="1"/>
</dbReference>
<dbReference type="PROSITE" id="PS52004">
    <property type="entry name" value="KS3_2"/>
    <property type="match status" value="1"/>
</dbReference>
<organism evidence="12 13">
    <name type="scientific">Streptomyces tricolor</name>
    <dbReference type="NCBI Taxonomy" id="68277"/>
    <lineage>
        <taxon>Bacteria</taxon>
        <taxon>Bacillati</taxon>
        <taxon>Actinomycetota</taxon>
        <taxon>Actinomycetes</taxon>
        <taxon>Kitasatosporales</taxon>
        <taxon>Streptomycetaceae</taxon>
        <taxon>Streptomyces</taxon>
        <taxon>Streptomyces violaceoruber group</taxon>
    </lineage>
</organism>
<dbReference type="InterPro" id="IPR014030">
    <property type="entry name" value="Ketoacyl_synth_N"/>
</dbReference>
<dbReference type="CDD" id="cd00833">
    <property type="entry name" value="PKS"/>
    <property type="match status" value="1"/>
</dbReference>
<dbReference type="EMBL" id="JAKKZF010000377">
    <property type="protein sequence ID" value="MCG0069613.1"/>
    <property type="molecule type" value="Genomic_DNA"/>
</dbReference>
<evidence type="ECO:0000256" key="8">
    <source>
        <dbReference type="PROSITE-ProRule" id="PRU01363"/>
    </source>
</evidence>
<dbReference type="Proteomes" id="UP001299012">
    <property type="component" value="Unassembled WGS sequence"/>
</dbReference>
<evidence type="ECO:0000256" key="5">
    <source>
        <dbReference type="ARBA" id="ARBA00023194"/>
    </source>
</evidence>
<dbReference type="SMART" id="SM00823">
    <property type="entry name" value="PKS_PP"/>
    <property type="match status" value="1"/>
</dbReference>
<dbReference type="InterPro" id="IPR016039">
    <property type="entry name" value="Thiolase-like"/>
</dbReference>
<sequence length="1861" mass="193504">GWADRVAVAAVNGPRSVVVAGEAAALEEFLAHCAEREVRARRIAVDYASHSPLVEPVRAGLLADLDGIRPAAGTVPLLSTVTGEWADGTALDAGYWYRNLREPVGFEPAVRALLDAGHGVFVEVSPHPVLTAAVQETAEAAERTAVVVGTLRRDQDGPRQLLTHLATLHTTGTDVDWARCFPGVTGQADLPTYAFQHTRYWLTPSGPSADELAGAGLTAAGHPLLGAAVDLAEDGGLVLTGRLAADPAAWTADHIVLGTTLLPGAALAELALAAGDRVGCGTLDELVLGAPLALPERGALHLQVRVGRAEADHRRTVSVHARPEDGEAPWTRHAEGVLTPGDTAATGTPLTEWPPAGAEPVDVSALYDTLADRGLDYGPVFRGVRAAWRHGTDLLADVELPADADESGFLLHPALLDAALHPIGLGGLVGDGGLPFAWHGLRVHAVGARAARVRLTPLGDETVAVDLADGTGAPLATVASLRLRAVTAGQVAAARTPADPVLHLDWLPVTATAPADDTAAELLRLDAPHGTDTPEAVRRAVREALAAVQRWIADDRAGRLVLVTRDTDLPGAAVGGLLRSAQAEHPGRFGHVTLDGHPDSERALPAAAALADEPWVAVRAGETYVPRLARTGAQPDDGAPFGPDDVVLVTGGTGVLGRLVARHLVTEHGVRRLVLASRRGGAEELVAELAGLGAAVDVVACDVSDRGAVERLVAAFPLTGVVHAAGVLDDGTVESLTAERVDAVLAAKVDGAWHLHELTASLGVRAFVLFSSLAGVVGSAGQGGYAAANAALDALAAHRRAQGLPATSIAWGLWAPASAMTSGADTGRLARGGVLPLPADRGLELFDAACAAEAPLTVAARLDLTAFRAQGTRMPAVLRSLAGAAARRTARAADAGTLRDRLAAQTPAERTRTVLDLVRGQAAAVLGHESAAAIAEDRAFLELGFDSLTAVDLRNRLGTVTGLRLPTTTVFDHPNPAALTRHILAELLGATAGSPRTATTAVRADEPIAIVGMACRYPGGVASPEDLWRIVAEGRDVISPFPEDRGWDLDALYHADPDHTGTSYAREGGFLHDAAGFDAEFFGISPREALAMDPQQRLLLETSWEAVERAGIDPTTLRGSATGVFAGLMYHDYAARLGTAPEGLEGYLGMGNSGSVASGRIAYTLGLEGPAITVDTACSSSLVALHWAISALRSGECDLALAGGVSVMATPGTFVEFSRQRGLAPDGRCKSFAAAADGASWSEGVGMLLVERLSDARRNGHRVLAVVRGSAVNQDGASNGLTAPNGPSQQRVIRQALAGAGLAAADVDAVEAHGTGTRLGDPIEAQALLATYGQERPSDAPLWLGSIKSNIGHAQAAAGVAGVIKMVEAMRHGVLPRTLHVDEPSPEVDWSAGAVELLTEERAWARAGRPRRAGVSSFGVSGTNAHVVLEEAPEETAHPETPGLPALPWLLSARSEAALRAQAARLADWLRDDTDLLGTAYSLATGRAALPHRAVVVGTEKAELADGLAALASGRVTAHVETARARDNRVTAFVFAGQGAQRVGMGEELAAAFPVFAQAFGEVCAAFDGLLDRPLREVINTPELDRTVYAQPALFAFEVALFRLLESWGVAPDAVLGHSVGELAAACVAGVWSLSDAARIVAARGRLMQALPEGGAMVAVQAGEGEMELPEGVELAAVNGPSSVVLSGDEEAVLAEAARWSDRRTKRLSVSHAFHSHLMEPVLEDFRQVLESVSFHAPRLVFVSTVTGTPVGDELCDPEYWLRNVRQTVRFADAVVAAEAGVFVELAPDAVLSGPVAESAGEAVCVPAQRAGEPAAHAVVNALGVLHAQGVEVAWDRFFAGTAARRVDLPTYAFQRERFWL</sequence>
<dbReference type="InterPro" id="IPR014031">
    <property type="entry name" value="Ketoacyl_synth_C"/>
</dbReference>
<evidence type="ECO:0000313" key="12">
    <source>
        <dbReference type="EMBL" id="MCG0069613.1"/>
    </source>
</evidence>
<dbReference type="InterPro" id="IPR001227">
    <property type="entry name" value="Ac_transferase_dom_sf"/>
</dbReference>
<evidence type="ECO:0000256" key="2">
    <source>
        <dbReference type="ARBA" id="ARBA00022450"/>
    </source>
</evidence>
<dbReference type="InterPro" id="IPR042104">
    <property type="entry name" value="PKS_dehydratase_sf"/>
</dbReference>
<dbReference type="InterPro" id="IPR049900">
    <property type="entry name" value="PKS_mFAS_DH"/>
</dbReference>
<dbReference type="RefSeq" id="WP_237482837.1">
    <property type="nucleotide sequence ID" value="NZ_JAKKZF010000377.1"/>
</dbReference>
<evidence type="ECO:0000256" key="6">
    <source>
        <dbReference type="ARBA" id="ARBA00023268"/>
    </source>
</evidence>
<comment type="pathway">
    <text evidence="1">Antibiotic biosynthesis.</text>
</comment>
<keyword evidence="4" id="KW-0808">Transferase</keyword>
<dbReference type="Pfam" id="PF21089">
    <property type="entry name" value="PKS_DH_N"/>
    <property type="match status" value="1"/>
</dbReference>
<dbReference type="Pfam" id="PF16197">
    <property type="entry name" value="KAsynt_C_assoc"/>
    <property type="match status" value="1"/>
</dbReference>
<dbReference type="InterPro" id="IPR032821">
    <property type="entry name" value="PKS_assoc"/>
</dbReference>
<dbReference type="CDD" id="cd08956">
    <property type="entry name" value="KR_3_FAS_SDR_x"/>
    <property type="match status" value="1"/>
</dbReference>
<dbReference type="InterPro" id="IPR049552">
    <property type="entry name" value="PKS_DH_N"/>
</dbReference>
<protein>
    <submittedName>
        <fullName evidence="12">SDR family NAD(P)-dependent oxidoreductase</fullName>
    </submittedName>
</protein>
<dbReference type="InterPro" id="IPR016036">
    <property type="entry name" value="Malonyl_transacylase_ACP-bd"/>
</dbReference>
<feature type="domain" description="Carrier" evidence="9">
    <location>
        <begin position="912"/>
        <end position="987"/>
    </location>
</feature>
<dbReference type="Pfam" id="PF14765">
    <property type="entry name" value="PS-DH"/>
    <property type="match status" value="1"/>
</dbReference>
<dbReference type="InterPro" id="IPR016035">
    <property type="entry name" value="Acyl_Trfase/lysoPLipase"/>
</dbReference>
<dbReference type="SUPFAM" id="SSF52151">
    <property type="entry name" value="FabD/lysophospholipase-like"/>
    <property type="match status" value="2"/>
</dbReference>
<keyword evidence="5" id="KW-0045">Antibiotic biosynthesis</keyword>
<dbReference type="InterPro" id="IPR049551">
    <property type="entry name" value="PKS_DH_C"/>
</dbReference>
<dbReference type="InterPro" id="IPR006162">
    <property type="entry name" value="Ppantetheine_attach_site"/>
</dbReference>
<dbReference type="PANTHER" id="PTHR43775">
    <property type="entry name" value="FATTY ACID SYNTHASE"/>
    <property type="match status" value="1"/>
</dbReference>
<dbReference type="SMART" id="SM01294">
    <property type="entry name" value="PKS_PP_betabranch"/>
    <property type="match status" value="1"/>
</dbReference>
<keyword evidence="13" id="KW-1185">Reference proteome</keyword>
<dbReference type="InterPro" id="IPR020806">
    <property type="entry name" value="PKS_PP-bd"/>
</dbReference>